<evidence type="ECO:0000259" key="9">
    <source>
        <dbReference type="PROSITE" id="PS50109"/>
    </source>
</evidence>
<gene>
    <name evidence="10" type="ORF">IAA06_11315</name>
</gene>
<dbReference type="GO" id="GO:0004721">
    <property type="term" value="F:phosphoprotein phosphatase activity"/>
    <property type="evidence" value="ECO:0007669"/>
    <property type="project" value="TreeGrafter"/>
</dbReference>
<evidence type="ECO:0000256" key="4">
    <source>
        <dbReference type="ARBA" id="ARBA00022553"/>
    </source>
</evidence>
<evidence type="ECO:0000256" key="7">
    <source>
        <dbReference type="ARBA" id="ARBA00023012"/>
    </source>
</evidence>
<dbReference type="GO" id="GO:0000155">
    <property type="term" value="F:phosphorelay sensor kinase activity"/>
    <property type="evidence" value="ECO:0007669"/>
    <property type="project" value="InterPro"/>
</dbReference>
<evidence type="ECO:0000256" key="6">
    <source>
        <dbReference type="ARBA" id="ARBA00022777"/>
    </source>
</evidence>
<dbReference type="InterPro" id="IPR050351">
    <property type="entry name" value="BphY/WalK/GraS-like"/>
</dbReference>
<dbReference type="EMBL" id="DWYZ01000211">
    <property type="protein sequence ID" value="HJB29367.1"/>
    <property type="molecule type" value="Genomic_DNA"/>
</dbReference>
<dbReference type="CDD" id="cd00075">
    <property type="entry name" value="HATPase"/>
    <property type="match status" value="1"/>
</dbReference>
<keyword evidence="6 10" id="KW-0418">Kinase</keyword>
<dbReference type="GO" id="GO:0016036">
    <property type="term" value="P:cellular response to phosphate starvation"/>
    <property type="evidence" value="ECO:0007669"/>
    <property type="project" value="TreeGrafter"/>
</dbReference>
<dbReference type="PRINTS" id="PR00344">
    <property type="entry name" value="BCTRLSENSOR"/>
</dbReference>
<proteinExistence type="predicted"/>
<keyword evidence="8" id="KW-1133">Transmembrane helix</keyword>
<dbReference type="CDD" id="cd00082">
    <property type="entry name" value="HisKA"/>
    <property type="match status" value="1"/>
</dbReference>
<keyword evidence="4" id="KW-0597">Phosphoprotein</keyword>
<evidence type="ECO:0000256" key="3">
    <source>
        <dbReference type="ARBA" id="ARBA00012438"/>
    </source>
</evidence>
<dbReference type="InterPro" id="IPR003594">
    <property type="entry name" value="HATPase_dom"/>
</dbReference>
<evidence type="ECO:0000256" key="8">
    <source>
        <dbReference type="SAM" id="Phobius"/>
    </source>
</evidence>
<comment type="catalytic activity">
    <reaction evidence="1">
        <text>ATP + protein L-histidine = ADP + protein N-phospho-L-histidine.</text>
        <dbReference type="EC" id="2.7.13.3"/>
    </reaction>
</comment>
<dbReference type="EC" id="2.7.13.3" evidence="3"/>
<evidence type="ECO:0000256" key="2">
    <source>
        <dbReference type="ARBA" id="ARBA00004370"/>
    </source>
</evidence>
<dbReference type="Proteomes" id="UP000823842">
    <property type="component" value="Unassembled WGS sequence"/>
</dbReference>
<dbReference type="InterPro" id="IPR036097">
    <property type="entry name" value="HisK_dim/P_sf"/>
</dbReference>
<dbReference type="Gene3D" id="1.10.287.130">
    <property type="match status" value="1"/>
</dbReference>
<evidence type="ECO:0000313" key="11">
    <source>
        <dbReference type="Proteomes" id="UP000823842"/>
    </source>
</evidence>
<evidence type="ECO:0000313" key="10">
    <source>
        <dbReference type="EMBL" id="HJB29367.1"/>
    </source>
</evidence>
<dbReference type="Gene3D" id="3.30.565.10">
    <property type="entry name" value="Histidine kinase-like ATPase, C-terminal domain"/>
    <property type="match status" value="1"/>
</dbReference>
<protein>
    <recommendedName>
        <fullName evidence="3">histidine kinase</fullName>
        <ecNumber evidence="3">2.7.13.3</ecNumber>
    </recommendedName>
</protein>
<dbReference type="Pfam" id="PF00512">
    <property type="entry name" value="HisKA"/>
    <property type="match status" value="1"/>
</dbReference>
<evidence type="ECO:0000256" key="1">
    <source>
        <dbReference type="ARBA" id="ARBA00000085"/>
    </source>
</evidence>
<keyword evidence="8" id="KW-0472">Membrane</keyword>
<keyword evidence="8" id="KW-0812">Transmembrane</keyword>
<comment type="subcellular location">
    <subcellularLocation>
        <location evidence="2">Membrane</location>
    </subcellularLocation>
</comment>
<reference evidence="10" key="1">
    <citation type="journal article" date="2021" name="PeerJ">
        <title>Extensive microbial diversity within the chicken gut microbiome revealed by metagenomics and culture.</title>
        <authorList>
            <person name="Gilroy R."/>
            <person name="Ravi A."/>
            <person name="Getino M."/>
            <person name="Pursley I."/>
            <person name="Horton D.L."/>
            <person name="Alikhan N.F."/>
            <person name="Baker D."/>
            <person name="Gharbi K."/>
            <person name="Hall N."/>
            <person name="Watson M."/>
            <person name="Adriaenssens E.M."/>
            <person name="Foster-Nyarko E."/>
            <person name="Jarju S."/>
            <person name="Secka A."/>
            <person name="Antonio M."/>
            <person name="Oren A."/>
            <person name="Chaudhuri R.R."/>
            <person name="La Ragione R."/>
            <person name="Hildebrand F."/>
            <person name="Pallen M.J."/>
        </authorList>
    </citation>
    <scope>NUCLEOTIDE SEQUENCE</scope>
    <source>
        <strain evidence="10">ChiSjej1B19-5720</strain>
    </source>
</reference>
<sequence length="409" mass="45736">MNIFYEKATKRYGIFLGLFCAALLLMASGGGWLQGELGKESQLLFEKRMVSSLLDSGIQEKEIAAALNNEKVTLAGNDFMEKLGRLDETGFWMFPSARKEMYVMFFFLAGGAVVLSAILMAGTFVFLKKREKLYEKADKVIKEYQEGDFTHRLPRQETGTIYHLFGGIDKLATALKAKNEAEHHSRKFLKNTISDISHQLKTPLAALHMYTEIILEETKHPDKVEEFAKKSMQSLDRMERLIQMLLKIVRLDAGSVSFVKSPCRISELVDLACEDLKTRAEREEKSLSFSGDERSVLLCDRDWTVQALGNLIKNALDHTEKGGHIKVSWKGSALMTRLTVTDDGKGIAPEDIHHIFKRFYRSKNAKDSQGVGLGLPLAKSIIEGQGGILSVQSVPGQGAVFTLSFLTET</sequence>
<keyword evidence="5" id="KW-0808">Transferase</keyword>
<dbReference type="PANTHER" id="PTHR45453:SF1">
    <property type="entry name" value="PHOSPHATE REGULON SENSOR PROTEIN PHOR"/>
    <property type="match status" value="1"/>
</dbReference>
<feature type="domain" description="Histidine kinase" evidence="9">
    <location>
        <begin position="195"/>
        <end position="409"/>
    </location>
</feature>
<organism evidence="10 11">
    <name type="scientific">Candidatus Blautia faecavium</name>
    <dbReference type="NCBI Taxonomy" id="2838487"/>
    <lineage>
        <taxon>Bacteria</taxon>
        <taxon>Bacillati</taxon>
        <taxon>Bacillota</taxon>
        <taxon>Clostridia</taxon>
        <taxon>Lachnospirales</taxon>
        <taxon>Lachnospiraceae</taxon>
        <taxon>Blautia</taxon>
    </lineage>
</organism>
<dbReference type="InterPro" id="IPR036890">
    <property type="entry name" value="HATPase_C_sf"/>
</dbReference>
<feature type="transmembrane region" description="Helical" evidence="8">
    <location>
        <begin position="12"/>
        <end position="33"/>
    </location>
</feature>
<keyword evidence="7" id="KW-0902">Two-component regulatory system</keyword>
<reference evidence="10" key="2">
    <citation type="submission" date="2021-04" db="EMBL/GenBank/DDBJ databases">
        <authorList>
            <person name="Gilroy R."/>
        </authorList>
    </citation>
    <scope>NUCLEOTIDE SEQUENCE</scope>
    <source>
        <strain evidence="10">ChiSjej1B19-5720</strain>
    </source>
</reference>
<dbReference type="InterPro" id="IPR004358">
    <property type="entry name" value="Sig_transdc_His_kin-like_C"/>
</dbReference>
<dbReference type="SUPFAM" id="SSF47384">
    <property type="entry name" value="Homodimeric domain of signal transducing histidine kinase"/>
    <property type="match status" value="1"/>
</dbReference>
<dbReference type="PANTHER" id="PTHR45453">
    <property type="entry name" value="PHOSPHATE REGULON SENSOR PROTEIN PHOR"/>
    <property type="match status" value="1"/>
</dbReference>
<dbReference type="PROSITE" id="PS50109">
    <property type="entry name" value="HIS_KIN"/>
    <property type="match status" value="1"/>
</dbReference>
<dbReference type="InterPro" id="IPR003661">
    <property type="entry name" value="HisK_dim/P_dom"/>
</dbReference>
<name>A0A9D2RWL1_9FIRM</name>
<accession>A0A9D2RWL1</accession>
<evidence type="ECO:0000256" key="5">
    <source>
        <dbReference type="ARBA" id="ARBA00022679"/>
    </source>
</evidence>
<feature type="transmembrane region" description="Helical" evidence="8">
    <location>
        <begin position="101"/>
        <end position="127"/>
    </location>
</feature>
<dbReference type="SMART" id="SM00387">
    <property type="entry name" value="HATPase_c"/>
    <property type="match status" value="1"/>
</dbReference>
<dbReference type="Pfam" id="PF02518">
    <property type="entry name" value="HATPase_c"/>
    <property type="match status" value="1"/>
</dbReference>
<dbReference type="GO" id="GO:0005886">
    <property type="term" value="C:plasma membrane"/>
    <property type="evidence" value="ECO:0007669"/>
    <property type="project" value="TreeGrafter"/>
</dbReference>
<dbReference type="AlphaFoldDB" id="A0A9D2RWL1"/>
<comment type="caution">
    <text evidence="10">The sequence shown here is derived from an EMBL/GenBank/DDBJ whole genome shotgun (WGS) entry which is preliminary data.</text>
</comment>
<dbReference type="SMART" id="SM00388">
    <property type="entry name" value="HisKA"/>
    <property type="match status" value="1"/>
</dbReference>
<dbReference type="SUPFAM" id="SSF55874">
    <property type="entry name" value="ATPase domain of HSP90 chaperone/DNA topoisomerase II/histidine kinase"/>
    <property type="match status" value="1"/>
</dbReference>
<dbReference type="InterPro" id="IPR005467">
    <property type="entry name" value="His_kinase_dom"/>
</dbReference>